<evidence type="ECO:0000313" key="2">
    <source>
        <dbReference type="EMBL" id="MEQ2284356.1"/>
    </source>
</evidence>
<sequence length="108" mass="11421">MSSRNGVFVLFSQTKRSRERKGGVGPKMKGAGAGSRKAGSVVHNLKKVEQIIDECSGKSMAESLLNSKGIRYKGDGMLLAQLNVVNTGLLLGVAEDESRGEGLGKKSQ</sequence>
<keyword evidence="3" id="KW-1185">Reference proteome</keyword>
<dbReference type="Proteomes" id="UP001469553">
    <property type="component" value="Unassembled WGS sequence"/>
</dbReference>
<dbReference type="EMBL" id="JAHRIP010011166">
    <property type="protein sequence ID" value="MEQ2284356.1"/>
    <property type="molecule type" value="Genomic_DNA"/>
</dbReference>
<protein>
    <submittedName>
        <fullName evidence="2">Uncharacterized protein</fullName>
    </submittedName>
</protein>
<gene>
    <name evidence="2" type="ORF">AMECASPLE_020847</name>
</gene>
<feature type="region of interest" description="Disordered" evidence="1">
    <location>
        <begin position="15"/>
        <end position="39"/>
    </location>
</feature>
<evidence type="ECO:0000256" key="1">
    <source>
        <dbReference type="SAM" id="MobiDB-lite"/>
    </source>
</evidence>
<reference evidence="2 3" key="1">
    <citation type="submission" date="2021-06" db="EMBL/GenBank/DDBJ databases">
        <authorList>
            <person name="Palmer J.M."/>
        </authorList>
    </citation>
    <scope>NUCLEOTIDE SEQUENCE [LARGE SCALE GENOMIC DNA]</scope>
    <source>
        <strain evidence="2 3">AS_MEX2019</strain>
        <tissue evidence="2">Muscle</tissue>
    </source>
</reference>
<accession>A0ABV0XSJ3</accession>
<organism evidence="2 3">
    <name type="scientific">Ameca splendens</name>
    <dbReference type="NCBI Taxonomy" id="208324"/>
    <lineage>
        <taxon>Eukaryota</taxon>
        <taxon>Metazoa</taxon>
        <taxon>Chordata</taxon>
        <taxon>Craniata</taxon>
        <taxon>Vertebrata</taxon>
        <taxon>Euteleostomi</taxon>
        <taxon>Actinopterygii</taxon>
        <taxon>Neopterygii</taxon>
        <taxon>Teleostei</taxon>
        <taxon>Neoteleostei</taxon>
        <taxon>Acanthomorphata</taxon>
        <taxon>Ovalentaria</taxon>
        <taxon>Atherinomorphae</taxon>
        <taxon>Cyprinodontiformes</taxon>
        <taxon>Goodeidae</taxon>
        <taxon>Ameca</taxon>
    </lineage>
</organism>
<evidence type="ECO:0000313" key="3">
    <source>
        <dbReference type="Proteomes" id="UP001469553"/>
    </source>
</evidence>
<name>A0ABV0XSJ3_9TELE</name>
<comment type="caution">
    <text evidence="2">The sequence shown here is derived from an EMBL/GenBank/DDBJ whole genome shotgun (WGS) entry which is preliminary data.</text>
</comment>
<proteinExistence type="predicted"/>